<dbReference type="InterPro" id="IPR015919">
    <property type="entry name" value="Cadherin-like_sf"/>
</dbReference>
<feature type="domain" description="Cadherin" evidence="13">
    <location>
        <begin position="571"/>
        <end position="678"/>
    </location>
</feature>
<feature type="compositionally biased region" description="Polar residues" evidence="12">
    <location>
        <begin position="1567"/>
        <end position="1576"/>
    </location>
</feature>
<proteinExistence type="predicted"/>
<dbReference type="InterPro" id="IPR020894">
    <property type="entry name" value="Cadherin_CS"/>
</dbReference>
<keyword evidence="9" id="KW-0472">Membrane</keyword>
<feature type="compositionally biased region" description="Low complexity" evidence="12">
    <location>
        <begin position="1642"/>
        <end position="1658"/>
    </location>
</feature>
<dbReference type="PANTHER" id="PTHR24026:SF96">
    <property type="entry name" value="CADHERIN-86C"/>
    <property type="match status" value="1"/>
</dbReference>
<gene>
    <name evidence="14" type="ORF">SPLIT_LOCUS11868</name>
</gene>
<dbReference type="Pfam" id="PF00028">
    <property type="entry name" value="Cadherin"/>
    <property type="match status" value="2"/>
</dbReference>
<feature type="domain" description="Cadherin" evidence="13">
    <location>
        <begin position="454"/>
        <end position="570"/>
    </location>
</feature>
<dbReference type="PANTHER" id="PTHR24026">
    <property type="entry name" value="FAT ATYPICAL CADHERIN-RELATED"/>
    <property type="match status" value="1"/>
</dbReference>
<keyword evidence="6 11" id="KW-0106">Calcium</keyword>
<evidence type="ECO:0000259" key="13">
    <source>
        <dbReference type="PROSITE" id="PS50268"/>
    </source>
</evidence>
<evidence type="ECO:0000256" key="6">
    <source>
        <dbReference type="ARBA" id="ARBA00022837"/>
    </source>
</evidence>
<feature type="compositionally biased region" description="Basic and acidic residues" evidence="12">
    <location>
        <begin position="1139"/>
        <end position="1158"/>
    </location>
</feature>
<keyword evidence="15" id="KW-1185">Reference proteome</keyword>
<dbReference type="EMBL" id="LR824539">
    <property type="protein sequence ID" value="CAH1646516.1"/>
    <property type="molecule type" value="Genomic_DNA"/>
</dbReference>
<evidence type="ECO:0000256" key="1">
    <source>
        <dbReference type="ARBA" id="ARBA00004251"/>
    </source>
</evidence>
<dbReference type="GO" id="GO:0007156">
    <property type="term" value="P:homophilic cell adhesion via plasma membrane adhesion molecules"/>
    <property type="evidence" value="ECO:0007669"/>
    <property type="project" value="InterPro"/>
</dbReference>
<dbReference type="PROSITE" id="PS00232">
    <property type="entry name" value="CADHERIN_1"/>
    <property type="match status" value="2"/>
</dbReference>
<dbReference type="CDD" id="cd11304">
    <property type="entry name" value="Cadherin_repeat"/>
    <property type="match status" value="5"/>
</dbReference>
<reference evidence="14" key="1">
    <citation type="submission" date="2022-02" db="EMBL/GenBank/DDBJ databases">
        <authorList>
            <person name="King R."/>
        </authorList>
    </citation>
    <scope>NUCLEOTIDE SEQUENCE</scope>
</reference>
<feature type="domain" description="Cadherin" evidence="13">
    <location>
        <begin position="337"/>
        <end position="453"/>
    </location>
</feature>
<dbReference type="Proteomes" id="UP001153321">
    <property type="component" value="Chromosome 8"/>
</dbReference>
<dbReference type="GO" id="GO:0005509">
    <property type="term" value="F:calcium ion binding"/>
    <property type="evidence" value="ECO:0007669"/>
    <property type="project" value="UniProtKB-UniRule"/>
</dbReference>
<name>A0A9P0IGJ9_SPOLI</name>
<evidence type="ECO:0000256" key="4">
    <source>
        <dbReference type="ARBA" id="ARBA00022729"/>
    </source>
</evidence>
<evidence type="ECO:0000313" key="15">
    <source>
        <dbReference type="Proteomes" id="UP001153321"/>
    </source>
</evidence>
<feature type="region of interest" description="Disordered" evidence="12">
    <location>
        <begin position="890"/>
        <end position="914"/>
    </location>
</feature>
<feature type="compositionally biased region" description="Basic and acidic residues" evidence="12">
    <location>
        <begin position="1546"/>
        <end position="1555"/>
    </location>
</feature>
<evidence type="ECO:0000256" key="9">
    <source>
        <dbReference type="ARBA" id="ARBA00023136"/>
    </source>
</evidence>
<dbReference type="PROSITE" id="PS50268">
    <property type="entry name" value="CADHERIN_2"/>
    <property type="match status" value="5"/>
</dbReference>
<keyword evidence="4" id="KW-0732">Signal</keyword>
<evidence type="ECO:0000256" key="5">
    <source>
        <dbReference type="ARBA" id="ARBA00022737"/>
    </source>
</evidence>
<keyword evidence="2" id="KW-1003">Cell membrane</keyword>
<dbReference type="InterPro" id="IPR002126">
    <property type="entry name" value="Cadherin-like_dom"/>
</dbReference>
<dbReference type="Gene3D" id="2.60.40.60">
    <property type="entry name" value="Cadherins"/>
    <property type="match status" value="5"/>
</dbReference>
<evidence type="ECO:0000256" key="12">
    <source>
        <dbReference type="SAM" id="MobiDB-lite"/>
    </source>
</evidence>
<dbReference type="SUPFAM" id="SSF49313">
    <property type="entry name" value="Cadherin-like"/>
    <property type="match status" value="5"/>
</dbReference>
<dbReference type="PRINTS" id="PR00205">
    <property type="entry name" value="CADHERIN"/>
</dbReference>
<organism evidence="14 15">
    <name type="scientific">Spodoptera littoralis</name>
    <name type="common">Egyptian cotton leafworm</name>
    <dbReference type="NCBI Taxonomy" id="7109"/>
    <lineage>
        <taxon>Eukaryota</taxon>
        <taxon>Metazoa</taxon>
        <taxon>Ecdysozoa</taxon>
        <taxon>Arthropoda</taxon>
        <taxon>Hexapoda</taxon>
        <taxon>Insecta</taxon>
        <taxon>Pterygota</taxon>
        <taxon>Neoptera</taxon>
        <taxon>Endopterygota</taxon>
        <taxon>Lepidoptera</taxon>
        <taxon>Glossata</taxon>
        <taxon>Ditrysia</taxon>
        <taxon>Noctuoidea</taxon>
        <taxon>Noctuidae</taxon>
        <taxon>Amphipyrinae</taxon>
        <taxon>Spodoptera</taxon>
    </lineage>
</organism>
<evidence type="ECO:0000256" key="8">
    <source>
        <dbReference type="ARBA" id="ARBA00022989"/>
    </source>
</evidence>
<feature type="compositionally biased region" description="Basic and acidic residues" evidence="12">
    <location>
        <begin position="1666"/>
        <end position="1696"/>
    </location>
</feature>
<dbReference type="FunFam" id="2.60.40.60:FF:000098">
    <property type="entry name" value="cadherin-23 isoform X1"/>
    <property type="match status" value="1"/>
</dbReference>
<keyword evidence="5" id="KW-0677">Repeat</keyword>
<keyword evidence="7" id="KW-0130">Cell adhesion</keyword>
<dbReference type="GO" id="GO:0005886">
    <property type="term" value="C:plasma membrane"/>
    <property type="evidence" value="ECO:0007669"/>
    <property type="project" value="UniProtKB-SubCell"/>
</dbReference>
<evidence type="ECO:0000256" key="10">
    <source>
        <dbReference type="ARBA" id="ARBA00059331"/>
    </source>
</evidence>
<keyword evidence="8" id="KW-1133">Transmembrane helix</keyword>
<feature type="region of interest" description="Disordered" evidence="12">
    <location>
        <begin position="1023"/>
        <end position="1044"/>
    </location>
</feature>
<accession>A0A9P0IGJ9</accession>
<keyword evidence="3" id="KW-0812">Transmembrane</keyword>
<feature type="domain" description="Cadherin" evidence="13">
    <location>
        <begin position="679"/>
        <end position="800"/>
    </location>
</feature>
<sequence length="1884" mass="212063">MLETLLWPRHTEINRMTFALALVVVWWAVGVRAGEPVFDPSTLMRLVLVPADVPVGSVIYRVRASDPDFDYPLHFELIGQMGRLDIGVETLPCTRYNSVCQANIILLRRLEPGRYVDFRLSVRNTRGRSSRIACSVTGTNATTPRDTIFPHQPGIILVPEGLSLQMTPDGSLLQIQKRRSESTCIKSVRYKDVHLHSPVIIADLRGKSTCRCSGEQMRRREACRVTGVIDDDDDDAKRGTDLEIVIARKNPVSPKPLELELWGSPLFAIRQRRVSAENTEGTIFLVGPLDFEAQSMYHLTLLAVDPYIEIGKDTRNIAGLEVVVVVQDVQDMPPVFTSAPPITHLPRQVAPGDMVVRVRAEDGDKGAPRQIRYGLVSEGNPFTPFFNINETTGEVTLERPIEEIAAISHAGAPILLTVVAEEVRLSREEPEAMSSTVQLAFILPERENSPPYFENQFYITYLDENAPQGTALTFSDPYIPQVNDNDAGKNGVFSLSLVGNNGTFEISPTVAERHAQFIIKVRDNTMLDFEARKSVIFQILAQELGPATNLSAIANVTVYLNDVNDNPPIFLAQSYDVEIPENVTAGTKVVQVAADDVDTGAFGKIQFTAILGYLNTSLHLDPLSGVITVATNNHGFDREAMPDLHFLVEARDNDGVGLRVTVPLIIKLLDVNDNPPEFERSLYEFVLSPSLNNFTSAAFVKAVDRDSEPPNNIVRYEIIQGNGDGKFAINEETGELYLLEALKRTKKQNVHRRRRQSDDQEESEVFVLTIRAYDLGVPRLSSTTVVKIYPPESKTRTMSFIVPGANPDKKKLEEVLSTLSGGKVSIIDIKPYKGGYNGATDLNGQESSQEKSEVIAVVRMTGNTAINVAKLQEQLAKNVTIYTTGTNSGGVINSGPGTGSESGSGKSDQTADSNDSGLYRAESRLLFWLLILLAILVAIILLLLICCCICEGCPLYMPPRKRVIRVNSTEDDVHLVVRDKGLGRENKSTQNLENKSIQANEWRRREAWSAEQADLRTKPTQWKFNKRNHRSNKEPSKPASTPGDIHQEFVHTAADNDYRYNDNRQSFRRDGPNIIYTKEMQLQEAFANKHKEYIEDLENGYDRIATLHYQRREQDNDSIRRHEIDRGSEVGVFLKSDADKNIHDKTDKTKREYPEKLRAPSSQGRDQYFIKEGNTEILRLVTRGKNEEERYVNLPVPQQRPVTLIPHTQYVVVDSGKNLLMERFIREQGEEAKNIRDRMSKVTDLDNISNGKDAKSYGQRSQVGSDVPNQFNEYTNLQPEVPGTVPLKADYLQSALLEMQNKSTIHQELLESSLRKQNELLHQILIERERMLQNHETASQVESKLETQSLPGHSVMATQTECHIGTQTEPQLMKPTRRKARSDNDSYSEDESEMVVEDETKKVAWVKKKKPKKKLKHKDPRRSMRVYDLSRKIKTPILEESEVSPSLESEKHVKISKTNEREEHIRNYGDMTKSTVTTSKNETVSSTQIKISDSDRKSRLRRDVLMEISDSLDEKVESDLGERRLRLQKQFSVTTDDTLLKSPLAIEHESNDSKSRSSSASKDNRNLVFSRQGSSTEAREIAAEQSSAKLSDVDAHSIKLDSSSNVEPNSKKGNEASESTKSSESAKPTQKSLPRYMQWYGKKSSAAKPPPAEKVVPSKPKRPSKTKNEDDKDKAGRYGKIMSKDTQGDSEVKKNFKSKENEFIHPRILKEEKVTPVPEGPLPDVHPLLQHSEHRYEHQYENQNPLCYIQPTHIPKYLGQQPMPRKLAPEQQPIYVNQDDVKEPKQDIMESALTHSISISTSYEEDRKNPEVHVSKINIGGDNVPDITHRTKIDDNDSGIAMNTLVQQNNMKRLPITEKKSVFTIAYDDVQTKQLRPDSSSTSY</sequence>
<evidence type="ECO:0000256" key="3">
    <source>
        <dbReference type="ARBA" id="ARBA00022692"/>
    </source>
</evidence>
<evidence type="ECO:0000313" key="14">
    <source>
        <dbReference type="EMBL" id="CAH1646516.1"/>
    </source>
</evidence>
<feature type="region of interest" description="Disordered" evidence="12">
    <location>
        <begin position="1544"/>
        <end position="1696"/>
    </location>
</feature>
<comment type="subcellular location">
    <subcellularLocation>
        <location evidence="1">Cell membrane</location>
        <topology evidence="1">Single-pass type I membrane protein</topology>
    </subcellularLocation>
</comment>
<evidence type="ECO:0000256" key="7">
    <source>
        <dbReference type="ARBA" id="ARBA00022889"/>
    </source>
</evidence>
<protein>
    <recommendedName>
        <fullName evidence="13">Cadherin domain-containing protein</fullName>
    </recommendedName>
</protein>
<dbReference type="SMART" id="SM00112">
    <property type="entry name" value="CA"/>
    <property type="match status" value="5"/>
</dbReference>
<feature type="region of interest" description="Disordered" evidence="12">
    <location>
        <begin position="1467"/>
        <end position="1496"/>
    </location>
</feature>
<evidence type="ECO:0000256" key="11">
    <source>
        <dbReference type="PROSITE-ProRule" id="PRU00043"/>
    </source>
</evidence>
<feature type="compositionally biased region" description="Polar residues" evidence="12">
    <location>
        <begin position="1472"/>
        <end position="1491"/>
    </location>
</feature>
<feature type="region of interest" description="Disordered" evidence="12">
    <location>
        <begin position="1139"/>
        <end position="1164"/>
    </location>
</feature>
<dbReference type="FunFam" id="2.60.40.60:FF:000295">
    <property type="entry name" value="Cadherin 86C, isoform E"/>
    <property type="match status" value="1"/>
</dbReference>
<feature type="compositionally biased region" description="Low complexity" evidence="12">
    <location>
        <begin position="1616"/>
        <end position="1627"/>
    </location>
</feature>
<feature type="domain" description="Cadherin" evidence="13">
    <location>
        <begin position="232"/>
        <end position="336"/>
    </location>
</feature>
<evidence type="ECO:0000256" key="2">
    <source>
        <dbReference type="ARBA" id="ARBA00022475"/>
    </source>
</evidence>
<feature type="region of interest" description="Disordered" evidence="12">
    <location>
        <begin position="1367"/>
        <end position="1393"/>
    </location>
</feature>
<comment type="function">
    <text evidence="10">Cadherins are calcium-dependent cell adhesion proteins. They preferentially interact with themselves in a homophilic manner in connecting cells.</text>
</comment>